<evidence type="ECO:0000256" key="5">
    <source>
        <dbReference type="ARBA" id="ARBA00022832"/>
    </source>
</evidence>
<dbReference type="InterPro" id="IPR050259">
    <property type="entry name" value="SDR"/>
</dbReference>
<dbReference type="InterPro" id="IPR002347">
    <property type="entry name" value="SDR_fam"/>
</dbReference>
<dbReference type="EMBL" id="JAMQYH010001210">
    <property type="protein sequence ID" value="KAJ1681074.1"/>
    <property type="molecule type" value="Genomic_DNA"/>
</dbReference>
<dbReference type="PRINTS" id="PR00080">
    <property type="entry name" value="SDRFAMILY"/>
</dbReference>
<evidence type="ECO:0000256" key="3">
    <source>
        <dbReference type="ARBA" id="ARBA00012948"/>
    </source>
</evidence>
<protein>
    <recommendedName>
        <fullName evidence="3">3-oxoacyl-[acyl-carrier-protein] reductase</fullName>
        <ecNumber evidence="3">1.1.1.100</ecNumber>
    </recommendedName>
</protein>
<dbReference type="CDD" id="cd05233">
    <property type="entry name" value="SDR_c"/>
    <property type="match status" value="1"/>
</dbReference>
<evidence type="ECO:0000256" key="6">
    <source>
        <dbReference type="ARBA" id="ARBA00023160"/>
    </source>
</evidence>
<keyword evidence="6" id="KW-0275">Fatty acid biosynthesis</keyword>
<evidence type="ECO:0000256" key="4">
    <source>
        <dbReference type="ARBA" id="ARBA00022516"/>
    </source>
</evidence>
<comment type="caution">
    <text evidence="8">The sequence shown here is derived from an EMBL/GenBank/DDBJ whole genome shotgun (WGS) entry which is preliminary data.</text>
</comment>
<dbReference type="PANTHER" id="PTHR42879:SF2">
    <property type="entry name" value="3-OXOACYL-[ACYL-CARRIER-PROTEIN] REDUCTASE FABG"/>
    <property type="match status" value="1"/>
</dbReference>
<keyword evidence="4" id="KW-0444">Lipid biosynthesis</keyword>
<dbReference type="PANTHER" id="PTHR42879">
    <property type="entry name" value="3-OXOACYL-(ACYL-CARRIER-PROTEIN) REDUCTASE"/>
    <property type="match status" value="1"/>
</dbReference>
<dbReference type="InterPro" id="IPR036291">
    <property type="entry name" value="NAD(P)-bd_dom_sf"/>
</dbReference>
<accession>A0A9P9Z2F0</accession>
<dbReference type="SUPFAM" id="SSF51735">
    <property type="entry name" value="NAD(P)-binding Rossmann-fold domains"/>
    <property type="match status" value="1"/>
</dbReference>
<dbReference type="GO" id="GO:0004316">
    <property type="term" value="F:3-oxoacyl-[acyl-carrier-protein] reductase (NADPH) activity"/>
    <property type="evidence" value="ECO:0007669"/>
    <property type="project" value="UniProtKB-EC"/>
</dbReference>
<keyword evidence="6" id="KW-0443">Lipid metabolism</keyword>
<dbReference type="EC" id="1.1.1.100" evidence="3"/>
<gene>
    <name evidence="8" type="ORF">LUZ63_023713</name>
</gene>
<dbReference type="Pfam" id="PF13561">
    <property type="entry name" value="adh_short_C2"/>
    <property type="match status" value="1"/>
</dbReference>
<keyword evidence="5" id="KW-0276">Fatty acid metabolism</keyword>
<proteinExistence type="inferred from homology"/>
<reference evidence="8" key="1">
    <citation type="journal article" date="2022" name="Cell">
        <title>Repeat-based holocentromeres influence genome architecture and karyotype evolution.</title>
        <authorList>
            <person name="Hofstatter P.G."/>
            <person name="Thangavel G."/>
            <person name="Lux T."/>
            <person name="Neumann P."/>
            <person name="Vondrak T."/>
            <person name="Novak P."/>
            <person name="Zhang M."/>
            <person name="Costa L."/>
            <person name="Castellani M."/>
            <person name="Scott A."/>
            <person name="Toegelov H."/>
            <person name="Fuchs J."/>
            <person name="Mata-Sucre Y."/>
            <person name="Dias Y."/>
            <person name="Vanzela A.L.L."/>
            <person name="Huettel B."/>
            <person name="Almeida C.C.S."/>
            <person name="Simkova H."/>
            <person name="Souza G."/>
            <person name="Pedrosa-Harand A."/>
            <person name="Macas J."/>
            <person name="Mayer K.F.X."/>
            <person name="Houben A."/>
            <person name="Marques A."/>
        </authorList>
    </citation>
    <scope>NUCLEOTIDE SEQUENCE</scope>
    <source>
        <strain evidence="8">RhyBre1mFocal</strain>
    </source>
</reference>
<dbReference type="OrthoDB" id="508053at2759"/>
<keyword evidence="9" id="KW-1185">Reference proteome</keyword>
<evidence type="ECO:0000313" key="8">
    <source>
        <dbReference type="EMBL" id="KAJ1681074.1"/>
    </source>
</evidence>
<comment type="pathway">
    <text evidence="1">Lipid metabolism; fatty acid biosynthesis.</text>
</comment>
<comment type="catalytic activity">
    <reaction evidence="7">
        <text>a (3R)-hydroxyacyl-[ACP] + NADP(+) = a 3-oxoacyl-[ACP] + NADPH + H(+)</text>
        <dbReference type="Rhea" id="RHEA:17397"/>
        <dbReference type="Rhea" id="RHEA-COMP:9916"/>
        <dbReference type="Rhea" id="RHEA-COMP:9945"/>
        <dbReference type="ChEBI" id="CHEBI:15378"/>
        <dbReference type="ChEBI" id="CHEBI:57783"/>
        <dbReference type="ChEBI" id="CHEBI:58349"/>
        <dbReference type="ChEBI" id="CHEBI:78776"/>
        <dbReference type="ChEBI" id="CHEBI:78827"/>
        <dbReference type="EC" id="1.1.1.100"/>
    </reaction>
</comment>
<dbReference type="AlphaFoldDB" id="A0A9P9Z2F0"/>
<evidence type="ECO:0000313" key="9">
    <source>
        <dbReference type="Proteomes" id="UP001151287"/>
    </source>
</evidence>
<dbReference type="GO" id="GO:0006633">
    <property type="term" value="P:fatty acid biosynthetic process"/>
    <property type="evidence" value="ECO:0007669"/>
    <property type="project" value="UniProtKB-KW"/>
</dbReference>
<evidence type="ECO:0000256" key="1">
    <source>
        <dbReference type="ARBA" id="ARBA00005194"/>
    </source>
</evidence>
<dbReference type="PRINTS" id="PR00081">
    <property type="entry name" value="GDHRDH"/>
</dbReference>
<evidence type="ECO:0000256" key="7">
    <source>
        <dbReference type="ARBA" id="ARBA00048508"/>
    </source>
</evidence>
<evidence type="ECO:0000256" key="2">
    <source>
        <dbReference type="ARBA" id="ARBA00006484"/>
    </source>
</evidence>
<organism evidence="8 9">
    <name type="scientific">Rhynchospora breviuscula</name>
    <dbReference type="NCBI Taxonomy" id="2022672"/>
    <lineage>
        <taxon>Eukaryota</taxon>
        <taxon>Viridiplantae</taxon>
        <taxon>Streptophyta</taxon>
        <taxon>Embryophyta</taxon>
        <taxon>Tracheophyta</taxon>
        <taxon>Spermatophyta</taxon>
        <taxon>Magnoliopsida</taxon>
        <taxon>Liliopsida</taxon>
        <taxon>Poales</taxon>
        <taxon>Cyperaceae</taxon>
        <taxon>Cyperoideae</taxon>
        <taxon>Rhynchosporeae</taxon>
        <taxon>Rhynchospora</taxon>
    </lineage>
</organism>
<dbReference type="FunFam" id="3.40.50.720:FF:000084">
    <property type="entry name" value="Short-chain dehydrogenase reductase"/>
    <property type="match status" value="1"/>
</dbReference>
<sequence length="257" mass="26178">MTGQLDGRVAVITGGASGIGAATAVAFARAGARVVIGDYAPDGHDAASVLSVIADEGGEAFAVGVDVRDPAQVDALVAAACERFGRVDIALANAAIARRVPAAELDDDAWRDLLDVDLGGVWRLFRAALPGMREAGWGRLLVTASTVGNLEAWPEHAHYSAAKAAVVGLVRTLAAELGPDGITVNAIAPGIIRTPQTLDGVNSLGADGVARTGHTQPIRRVGEPADIAAGFRYLAGEDAGFVTGHLLVIDGGRSLAH</sequence>
<comment type="similarity">
    <text evidence="2">Belongs to the short-chain dehydrogenases/reductases (SDR) family.</text>
</comment>
<name>A0A9P9Z2F0_9POAL</name>
<dbReference type="Gene3D" id="3.40.50.720">
    <property type="entry name" value="NAD(P)-binding Rossmann-like Domain"/>
    <property type="match status" value="1"/>
</dbReference>
<dbReference type="Proteomes" id="UP001151287">
    <property type="component" value="Unassembled WGS sequence"/>
</dbReference>